<evidence type="ECO:0000313" key="5">
    <source>
        <dbReference type="Proteomes" id="UP000187735"/>
    </source>
</evidence>
<comment type="similarity">
    <text evidence="1 2">Belongs to the small heat shock protein (HSP20) family.</text>
</comment>
<organism evidence="4 5">
    <name type="scientific">Fuerstiella marisgermanici</name>
    <dbReference type="NCBI Taxonomy" id="1891926"/>
    <lineage>
        <taxon>Bacteria</taxon>
        <taxon>Pseudomonadati</taxon>
        <taxon>Planctomycetota</taxon>
        <taxon>Planctomycetia</taxon>
        <taxon>Planctomycetales</taxon>
        <taxon>Planctomycetaceae</taxon>
        <taxon>Fuerstiella</taxon>
    </lineage>
</organism>
<dbReference type="OrthoDB" id="268718at2"/>
<dbReference type="EMBL" id="CP017641">
    <property type="protein sequence ID" value="APZ92285.1"/>
    <property type="molecule type" value="Genomic_DNA"/>
</dbReference>
<dbReference type="KEGG" id="fmr:Fuma_01895"/>
<dbReference type="CDD" id="cd06464">
    <property type="entry name" value="ACD_sHsps-like"/>
    <property type="match status" value="1"/>
</dbReference>
<dbReference type="SUPFAM" id="SSF49764">
    <property type="entry name" value="HSP20-like chaperones"/>
    <property type="match status" value="1"/>
</dbReference>
<dbReference type="InterPro" id="IPR002068">
    <property type="entry name" value="A-crystallin/Hsp20_dom"/>
</dbReference>
<evidence type="ECO:0000313" key="4">
    <source>
        <dbReference type="EMBL" id="APZ92285.1"/>
    </source>
</evidence>
<name>A0A1P8WDX8_9PLAN</name>
<dbReference type="PROSITE" id="PS01031">
    <property type="entry name" value="SHSP"/>
    <property type="match status" value="1"/>
</dbReference>
<dbReference type="InterPro" id="IPR031107">
    <property type="entry name" value="Small_HSP"/>
</dbReference>
<dbReference type="Pfam" id="PF00011">
    <property type="entry name" value="HSP20"/>
    <property type="match status" value="1"/>
</dbReference>
<dbReference type="AlphaFoldDB" id="A0A1P8WDX8"/>
<feature type="domain" description="SHSP" evidence="3">
    <location>
        <begin position="36"/>
        <end position="147"/>
    </location>
</feature>
<evidence type="ECO:0000256" key="1">
    <source>
        <dbReference type="PROSITE-ProRule" id="PRU00285"/>
    </source>
</evidence>
<dbReference type="STRING" id="1891926.Fuma_01895"/>
<reference evidence="4 5" key="1">
    <citation type="journal article" date="2016" name="Front. Microbiol.">
        <title>Fuerstia marisgermanicae gen. nov., sp. nov., an Unusual Member of the Phylum Planctomycetes from the German Wadden Sea.</title>
        <authorList>
            <person name="Kohn T."/>
            <person name="Heuer A."/>
            <person name="Jogler M."/>
            <person name="Vollmers J."/>
            <person name="Boedeker C."/>
            <person name="Bunk B."/>
            <person name="Rast P."/>
            <person name="Borchert D."/>
            <person name="Glockner I."/>
            <person name="Freese H.M."/>
            <person name="Klenk H.P."/>
            <person name="Overmann J."/>
            <person name="Kaster A.K."/>
            <person name="Rohde M."/>
            <person name="Wiegand S."/>
            <person name="Jogler C."/>
        </authorList>
    </citation>
    <scope>NUCLEOTIDE SEQUENCE [LARGE SCALE GENOMIC DNA]</scope>
    <source>
        <strain evidence="4 5">NH11</strain>
    </source>
</reference>
<keyword evidence="5" id="KW-1185">Reference proteome</keyword>
<evidence type="ECO:0000256" key="2">
    <source>
        <dbReference type="RuleBase" id="RU003616"/>
    </source>
</evidence>
<dbReference type="Proteomes" id="UP000187735">
    <property type="component" value="Chromosome"/>
</dbReference>
<sequence>MTGTIVPFRTRYPGVFGDFRRELDQMVENFLGSENHEGAAYFSPLCNVAETENHYDISIDLPGVVLEDVDVGLRKGELCITGERKFEELTDGKWHRYECPRGRFQRIIRLAADVDMEKVDAEFRNGVLHINVPKAEAAKPKRINIRG</sequence>
<proteinExistence type="inferred from homology"/>
<protein>
    <submittedName>
        <fullName evidence="4">Spore protein SP21</fullName>
    </submittedName>
</protein>
<dbReference type="Gene3D" id="2.60.40.790">
    <property type="match status" value="1"/>
</dbReference>
<gene>
    <name evidence="4" type="primary">hspA_2</name>
    <name evidence="4" type="ORF">Fuma_01895</name>
</gene>
<accession>A0A1P8WDX8</accession>
<evidence type="ECO:0000259" key="3">
    <source>
        <dbReference type="PROSITE" id="PS01031"/>
    </source>
</evidence>
<dbReference type="RefSeq" id="WP_077023927.1">
    <property type="nucleotide sequence ID" value="NZ_CP017641.1"/>
</dbReference>
<dbReference type="InterPro" id="IPR008978">
    <property type="entry name" value="HSP20-like_chaperone"/>
</dbReference>
<dbReference type="PANTHER" id="PTHR11527">
    <property type="entry name" value="HEAT-SHOCK PROTEIN 20 FAMILY MEMBER"/>
    <property type="match status" value="1"/>
</dbReference>